<gene>
    <name evidence="2" type="ORF">TBIB3V08_LOCUS1253</name>
</gene>
<dbReference type="EMBL" id="OD564502">
    <property type="protein sequence ID" value="CAD7438667.1"/>
    <property type="molecule type" value="Genomic_DNA"/>
</dbReference>
<feature type="region of interest" description="Disordered" evidence="1">
    <location>
        <begin position="553"/>
        <end position="575"/>
    </location>
</feature>
<evidence type="ECO:0000313" key="2">
    <source>
        <dbReference type="EMBL" id="CAD7438667.1"/>
    </source>
</evidence>
<feature type="compositionally biased region" description="Acidic residues" evidence="1">
    <location>
        <begin position="17"/>
        <end position="27"/>
    </location>
</feature>
<name>A0A7R9HYH3_9NEOP</name>
<organism evidence="2">
    <name type="scientific">Timema bartmani</name>
    <dbReference type="NCBI Taxonomy" id="61472"/>
    <lineage>
        <taxon>Eukaryota</taxon>
        <taxon>Metazoa</taxon>
        <taxon>Ecdysozoa</taxon>
        <taxon>Arthropoda</taxon>
        <taxon>Hexapoda</taxon>
        <taxon>Insecta</taxon>
        <taxon>Pterygota</taxon>
        <taxon>Neoptera</taxon>
        <taxon>Polyneoptera</taxon>
        <taxon>Phasmatodea</taxon>
        <taxon>Timematodea</taxon>
        <taxon>Timematoidea</taxon>
        <taxon>Timematidae</taxon>
        <taxon>Timema</taxon>
    </lineage>
</organism>
<accession>A0A7R9HYH3</accession>
<reference evidence="2" key="1">
    <citation type="submission" date="2020-11" db="EMBL/GenBank/DDBJ databases">
        <authorList>
            <person name="Tran Van P."/>
        </authorList>
    </citation>
    <scope>NUCLEOTIDE SEQUENCE</scope>
</reference>
<sequence>MSRLTSTMSVVRHTNDDMEQNYSEDESSPLYGGRLRKENPKAINQHLPEEVKNRKPQGKILMLKTALGTLPTERQRGLAQLLLRFGRNLQYNAITRKWVSHGCVSEGDIGQNNESDHVLTSQGQLDAHTYTVPVADNVQEPHRAVKSLVPSSLKVTLTPARLTCSVPLPAQGGWMDQYHTVNHDSLALHPKRSRLRLPAMELVRLNIEEVNPHLRGRRVENHLGKTTLSSPDQDSNLDLPVLGSRAQHDWCVSQLRHRGGSKRQSYLLPNDNGFTPRPLGTLYNARTTPSPVAINIPRQINVPNATENCCTCLRPSALSSASLKTILWDGGREGERRGLASQPTKVSFRANKNRWITETVNGASYRTGLAEKSYPKLPERIKDQPLCGGGAWSERYRLYSSPMASLVLTDSSQLTSDSQHLVIYLNVDCQNRQKSSVSCQSAPQKLKLRYRVGYARRWRVSSRSLVNTRCWWRQGPVHPTGSNHDFPVIGSLIYRESDALDHMATEANNNLVKTLSVQPAGIRTPITRPITRQNETDAFVRVSTDTLTMSLKSVSTTDGGQARPGDEPTATTRNGLRPSLCTATNHHALLPVRFIRRHVVAQVSCQGSCHPIVSICNVVGRELQTKRDGGCTVPLSRSPFEQRPLLLKFLCNKTTFSCKAIMDLNDATIR</sequence>
<proteinExistence type="predicted"/>
<dbReference type="AlphaFoldDB" id="A0A7R9HYH3"/>
<feature type="region of interest" description="Disordered" evidence="1">
    <location>
        <begin position="1"/>
        <end position="33"/>
    </location>
</feature>
<evidence type="ECO:0000256" key="1">
    <source>
        <dbReference type="SAM" id="MobiDB-lite"/>
    </source>
</evidence>
<protein>
    <submittedName>
        <fullName evidence="2">Uncharacterized protein</fullName>
    </submittedName>
</protein>